<evidence type="ECO:0000313" key="1">
    <source>
        <dbReference type="EMBL" id="KAK9142054.1"/>
    </source>
</evidence>
<sequence length="73" mass="8092">MKGAGVQEDRLHSLRDVTGAALMGVSGAGKTTLMMFLQEERQVDMLKEILDSLIILKSKTHLQESLVITCNYQ</sequence>
<evidence type="ECO:0008006" key="3">
    <source>
        <dbReference type="Google" id="ProtNLM"/>
    </source>
</evidence>
<keyword evidence="2" id="KW-1185">Reference proteome</keyword>
<name>A0AAP0JYA6_9MAGN</name>
<comment type="caution">
    <text evidence="1">The sequence shown here is derived from an EMBL/GenBank/DDBJ whole genome shotgun (WGS) entry which is preliminary data.</text>
</comment>
<accession>A0AAP0JYA6</accession>
<dbReference type="EMBL" id="JBBNAF010000005">
    <property type="protein sequence ID" value="KAK9142054.1"/>
    <property type="molecule type" value="Genomic_DNA"/>
</dbReference>
<gene>
    <name evidence="1" type="ORF">Syun_011454</name>
</gene>
<proteinExistence type="predicted"/>
<evidence type="ECO:0000313" key="2">
    <source>
        <dbReference type="Proteomes" id="UP001420932"/>
    </source>
</evidence>
<reference evidence="1 2" key="1">
    <citation type="submission" date="2024-01" db="EMBL/GenBank/DDBJ databases">
        <title>Genome assemblies of Stephania.</title>
        <authorList>
            <person name="Yang L."/>
        </authorList>
    </citation>
    <scope>NUCLEOTIDE SEQUENCE [LARGE SCALE GENOMIC DNA]</scope>
    <source>
        <strain evidence="1">YNDBR</strain>
        <tissue evidence="1">Leaf</tissue>
    </source>
</reference>
<dbReference type="AlphaFoldDB" id="A0AAP0JYA6"/>
<protein>
    <recommendedName>
        <fullName evidence="3">ABC transporter domain-containing protein</fullName>
    </recommendedName>
</protein>
<dbReference type="Proteomes" id="UP001420932">
    <property type="component" value="Unassembled WGS sequence"/>
</dbReference>
<organism evidence="1 2">
    <name type="scientific">Stephania yunnanensis</name>
    <dbReference type="NCBI Taxonomy" id="152371"/>
    <lineage>
        <taxon>Eukaryota</taxon>
        <taxon>Viridiplantae</taxon>
        <taxon>Streptophyta</taxon>
        <taxon>Embryophyta</taxon>
        <taxon>Tracheophyta</taxon>
        <taxon>Spermatophyta</taxon>
        <taxon>Magnoliopsida</taxon>
        <taxon>Ranunculales</taxon>
        <taxon>Menispermaceae</taxon>
        <taxon>Menispermoideae</taxon>
        <taxon>Cissampelideae</taxon>
        <taxon>Stephania</taxon>
    </lineage>
</organism>